<comment type="caution">
    <text evidence="3">The sequence shown here is derived from an EMBL/GenBank/DDBJ whole genome shotgun (WGS) entry which is preliminary data.</text>
</comment>
<evidence type="ECO:0000313" key="3">
    <source>
        <dbReference type="EMBL" id="EKC48348.1"/>
    </source>
</evidence>
<evidence type="ECO:0000259" key="2">
    <source>
        <dbReference type="Pfam" id="PF02517"/>
    </source>
</evidence>
<dbReference type="InterPro" id="IPR003675">
    <property type="entry name" value="Rce1/LyrA-like_dom"/>
</dbReference>
<accession>K1RSE5</accession>
<feature type="transmembrane region" description="Helical" evidence="1">
    <location>
        <begin position="57"/>
        <end position="74"/>
    </location>
</feature>
<feature type="transmembrane region" description="Helical" evidence="1">
    <location>
        <begin position="180"/>
        <end position="200"/>
    </location>
</feature>
<sequence>MMTRRKNYPTEQKTMRSAAMLLAGISLFMTFFIVLWSRNNPAGFIGYIGIDPSALKIPGAWILATAAAVGYIVCTARMIPTVRRNLFRFNGALKWIAIYAAFTGGIVEETVFRRMLMEWLDANGINCLWQIGISGLAFGLVHISWGLLGGISRIGAGSALATTVLGLLLALVYVVAARNVLPAIAAHTLINLFVEPWLIVHAIGSAQGRKEPQEEADYPAP</sequence>
<dbReference type="GO" id="GO:0080120">
    <property type="term" value="P:CAAX-box protein maturation"/>
    <property type="evidence" value="ECO:0007669"/>
    <property type="project" value="UniProtKB-ARBA"/>
</dbReference>
<keyword evidence="1" id="KW-0812">Transmembrane</keyword>
<protein>
    <submittedName>
        <fullName evidence="3">Abortive infection protein</fullName>
    </submittedName>
</protein>
<gene>
    <name evidence="3" type="ORF">LEA_18918</name>
</gene>
<feature type="transmembrane region" description="Helical" evidence="1">
    <location>
        <begin position="155"/>
        <end position="174"/>
    </location>
</feature>
<feature type="domain" description="CAAX prenyl protease 2/Lysostaphin resistance protein A-like" evidence="2">
    <location>
        <begin position="94"/>
        <end position="193"/>
    </location>
</feature>
<dbReference type="EMBL" id="AJWY01012993">
    <property type="protein sequence ID" value="EKC48348.1"/>
    <property type="molecule type" value="Genomic_DNA"/>
</dbReference>
<feature type="transmembrane region" description="Helical" evidence="1">
    <location>
        <begin position="86"/>
        <end position="107"/>
    </location>
</feature>
<keyword evidence="1" id="KW-1133">Transmembrane helix</keyword>
<dbReference type="Pfam" id="PF02517">
    <property type="entry name" value="Rce1-like"/>
    <property type="match status" value="1"/>
</dbReference>
<dbReference type="PANTHER" id="PTHR36435">
    <property type="entry name" value="SLR1288 PROTEIN"/>
    <property type="match status" value="1"/>
</dbReference>
<reference evidence="3" key="1">
    <citation type="journal article" date="2013" name="Environ. Microbiol.">
        <title>Microbiota from the distal guts of lean and obese adolescents exhibit partial functional redundancy besides clear differences in community structure.</title>
        <authorList>
            <person name="Ferrer M."/>
            <person name="Ruiz A."/>
            <person name="Lanza F."/>
            <person name="Haange S.B."/>
            <person name="Oberbach A."/>
            <person name="Till H."/>
            <person name="Bargiela R."/>
            <person name="Campoy C."/>
            <person name="Segura M.T."/>
            <person name="Richter M."/>
            <person name="von Bergen M."/>
            <person name="Seifert J."/>
            <person name="Suarez A."/>
        </authorList>
    </citation>
    <scope>NUCLEOTIDE SEQUENCE</scope>
</reference>
<dbReference type="PANTHER" id="PTHR36435:SF1">
    <property type="entry name" value="CAAX AMINO TERMINAL PROTEASE FAMILY PROTEIN"/>
    <property type="match status" value="1"/>
</dbReference>
<dbReference type="AlphaFoldDB" id="K1RSE5"/>
<organism evidence="3">
    <name type="scientific">human gut metagenome</name>
    <dbReference type="NCBI Taxonomy" id="408170"/>
    <lineage>
        <taxon>unclassified sequences</taxon>
        <taxon>metagenomes</taxon>
        <taxon>organismal metagenomes</taxon>
    </lineage>
</organism>
<proteinExistence type="predicted"/>
<keyword evidence="1" id="KW-0472">Membrane</keyword>
<feature type="transmembrane region" description="Helical" evidence="1">
    <location>
        <begin position="127"/>
        <end position="148"/>
    </location>
</feature>
<dbReference type="GO" id="GO:0004175">
    <property type="term" value="F:endopeptidase activity"/>
    <property type="evidence" value="ECO:0007669"/>
    <property type="project" value="UniProtKB-ARBA"/>
</dbReference>
<feature type="transmembrane region" description="Helical" evidence="1">
    <location>
        <begin position="20"/>
        <end position="37"/>
    </location>
</feature>
<name>K1RSE5_9ZZZZ</name>
<dbReference type="InterPro" id="IPR052710">
    <property type="entry name" value="CAAX_protease"/>
</dbReference>
<evidence type="ECO:0000256" key="1">
    <source>
        <dbReference type="SAM" id="Phobius"/>
    </source>
</evidence>